<organism evidence="1 2">
    <name type="scientific">Romanomermis culicivorax</name>
    <name type="common">Nematode worm</name>
    <dbReference type="NCBI Taxonomy" id="13658"/>
    <lineage>
        <taxon>Eukaryota</taxon>
        <taxon>Metazoa</taxon>
        <taxon>Ecdysozoa</taxon>
        <taxon>Nematoda</taxon>
        <taxon>Enoplea</taxon>
        <taxon>Dorylaimia</taxon>
        <taxon>Mermithida</taxon>
        <taxon>Mermithoidea</taxon>
        <taxon>Mermithidae</taxon>
        <taxon>Romanomermis</taxon>
    </lineage>
</organism>
<reference evidence="2" key="1">
    <citation type="submission" date="2022-11" db="UniProtKB">
        <authorList>
            <consortium name="WormBaseParasite"/>
        </authorList>
    </citation>
    <scope>IDENTIFICATION</scope>
</reference>
<dbReference type="Gene3D" id="3.90.226.10">
    <property type="entry name" value="2-enoyl-CoA Hydratase, Chain A, domain 1"/>
    <property type="match status" value="1"/>
</dbReference>
<name>A0A915K0L4_ROMCU</name>
<evidence type="ECO:0000313" key="2">
    <source>
        <dbReference type="WBParaSite" id="nRc.2.0.1.t32217-RA"/>
    </source>
</evidence>
<dbReference type="InterPro" id="IPR029045">
    <property type="entry name" value="ClpP/crotonase-like_dom_sf"/>
</dbReference>
<keyword evidence="1" id="KW-1185">Reference proteome</keyword>
<accession>A0A915K0L4</accession>
<dbReference type="SUPFAM" id="SSF52096">
    <property type="entry name" value="ClpP/crotonase"/>
    <property type="match status" value="1"/>
</dbReference>
<proteinExistence type="predicted"/>
<protein>
    <submittedName>
        <fullName evidence="2">Uncharacterized protein</fullName>
    </submittedName>
</protein>
<evidence type="ECO:0000313" key="1">
    <source>
        <dbReference type="Proteomes" id="UP000887565"/>
    </source>
</evidence>
<dbReference type="Proteomes" id="UP000887565">
    <property type="component" value="Unplaced"/>
</dbReference>
<dbReference type="AlphaFoldDB" id="A0A915K0L4"/>
<dbReference type="WBParaSite" id="nRc.2.0.1.t32217-RA">
    <property type="protein sequence ID" value="nRc.2.0.1.t32217-RA"/>
    <property type="gene ID" value="nRc.2.0.1.g32217"/>
</dbReference>
<sequence>QIERDEDCRVVIVKSDVAGCFCAGADLKERASLSLILLKPLKNWLQNLFGQMILIGTWWQLKT</sequence>